<keyword evidence="1" id="KW-1133">Transmembrane helix</keyword>
<evidence type="ECO:0000313" key="3">
    <source>
        <dbReference type="Proteomes" id="UP000032141"/>
    </source>
</evidence>
<evidence type="ECO:0000256" key="1">
    <source>
        <dbReference type="SAM" id="Phobius"/>
    </source>
</evidence>
<proteinExistence type="predicted"/>
<reference evidence="2" key="1">
    <citation type="journal article" date="2014" name="Genome Biol.">
        <title>Transcriptome and methylome profiling reveals relics of genome dominance in the mesopolyploid Brassica oleracea.</title>
        <authorList>
            <person name="Parkin I.A."/>
            <person name="Koh C."/>
            <person name="Tang H."/>
            <person name="Robinson S.J."/>
            <person name="Kagale S."/>
            <person name="Clarke W.E."/>
            <person name="Town C.D."/>
            <person name="Nixon J."/>
            <person name="Krishnakumar V."/>
            <person name="Bidwell S.L."/>
            <person name="Denoeud F."/>
            <person name="Belcram H."/>
            <person name="Links M.G."/>
            <person name="Just J."/>
            <person name="Clarke C."/>
            <person name="Bender T."/>
            <person name="Huebert T."/>
            <person name="Mason A.S."/>
            <person name="Pires J.C."/>
            <person name="Barker G."/>
            <person name="Moore J."/>
            <person name="Walley P.G."/>
            <person name="Manoli S."/>
            <person name="Batley J."/>
            <person name="Edwards D."/>
            <person name="Nelson M.N."/>
            <person name="Wang X."/>
            <person name="Paterson A.H."/>
            <person name="King G."/>
            <person name="Bancroft I."/>
            <person name="Chalhoub B."/>
            <person name="Sharpe A.G."/>
        </authorList>
    </citation>
    <scope>NUCLEOTIDE SEQUENCE [LARGE SCALE GENOMIC DNA]</scope>
    <source>
        <strain evidence="2">cv. TO1000</strain>
    </source>
</reference>
<dbReference type="HOGENOM" id="CLU_160248_0_0_1"/>
<evidence type="ECO:0000313" key="2">
    <source>
        <dbReference type="EnsemblPlants" id="Bo11770s010.1"/>
    </source>
</evidence>
<dbReference type="Gramene" id="Bo11770s010.1">
    <property type="protein sequence ID" value="Bo11770s010.1"/>
    <property type="gene ID" value="Bo11770s010"/>
</dbReference>
<keyword evidence="3" id="KW-1185">Reference proteome</keyword>
<feature type="transmembrane region" description="Helical" evidence="1">
    <location>
        <begin position="75"/>
        <end position="94"/>
    </location>
</feature>
<organism evidence="2 3">
    <name type="scientific">Brassica oleracea var. oleracea</name>
    <dbReference type="NCBI Taxonomy" id="109376"/>
    <lineage>
        <taxon>Eukaryota</taxon>
        <taxon>Viridiplantae</taxon>
        <taxon>Streptophyta</taxon>
        <taxon>Embryophyta</taxon>
        <taxon>Tracheophyta</taxon>
        <taxon>Spermatophyta</taxon>
        <taxon>Magnoliopsida</taxon>
        <taxon>eudicotyledons</taxon>
        <taxon>Gunneridae</taxon>
        <taxon>Pentapetalae</taxon>
        <taxon>rosids</taxon>
        <taxon>malvids</taxon>
        <taxon>Brassicales</taxon>
        <taxon>Brassicaceae</taxon>
        <taxon>Brassiceae</taxon>
        <taxon>Brassica</taxon>
    </lineage>
</organism>
<protein>
    <submittedName>
        <fullName evidence="2">Uncharacterized protein</fullName>
    </submittedName>
</protein>
<dbReference type="EnsemblPlants" id="Bo11770s010.1">
    <property type="protein sequence ID" value="Bo11770s010.1"/>
    <property type="gene ID" value="Bo11770s010"/>
</dbReference>
<accession>A0A0D2ZZ79</accession>
<keyword evidence="1" id="KW-0812">Transmembrane</keyword>
<dbReference type="Proteomes" id="UP000032141">
    <property type="component" value="Unassembled WGS sequence"/>
</dbReference>
<name>A0A0D2ZZ79_BRAOL</name>
<reference evidence="2" key="2">
    <citation type="submission" date="2015-06" db="UniProtKB">
        <authorList>
            <consortium name="EnsemblPlants"/>
        </authorList>
    </citation>
    <scope>IDENTIFICATION</scope>
</reference>
<keyword evidence="1" id="KW-0472">Membrane</keyword>
<sequence length="112" mass="12958">TRKDPGRRYFSCNNVDDGDSHIWKWCDVAIQEELRETHTQLRMVKDQFFESDQKVAKLEKIVGVLTKKTSVINYGLAKGVSVLVLVILVIVMGWKSFGGFKHQCQNSRWGWQ</sequence>
<dbReference type="AlphaFoldDB" id="A0A0D2ZZ79"/>